<keyword evidence="1" id="KW-0042">Antenna complex</keyword>
<keyword evidence="5" id="KW-1185">Reference proteome</keyword>
<reference evidence="4" key="1">
    <citation type="journal article" date="2015" name="ISME J.">
        <title>Draft Genome Sequence of Streptomyces incarnatus NRRL8089, which Produces the Nucleoside Antibiotic Sinefungin.</title>
        <authorList>
            <person name="Oshima K."/>
            <person name="Hattori M."/>
            <person name="Shimizu H."/>
            <person name="Fukuda K."/>
            <person name="Nemoto M."/>
            <person name="Inagaki K."/>
            <person name="Tamura T."/>
        </authorList>
    </citation>
    <scope>NUCLEOTIDE SEQUENCE</scope>
    <source>
        <strain evidence="4">FACHB-1375</strain>
    </source>
</reference>
<name>A0A926ZG50_9CYAN</name>
<dbReference type="GO" id="GO:0016491">
    <property type="term" value="F:oxidoreductase activity"/>
    <property type="evidence" value="ECO:0007669"/>
    <property type="project" value="TreeGrafter"/>
</dbReference>
<dbReference type="AlphaFoldDB" id="A0A926ZG50"/>
<dbReference type="RefSeq" id="WP_190463264.1">
    <property type="nucleotide sequence ID" value="NZ_JACJPW010000012.1"/>
</dbReference>
<gene>
    <name evidence="4" type="ORF">H6G03_06435</name>
</gene>
<keyword evidence="2" id="KW-0605">Phycobilisome</keyword>
<protein>
    <submittedName>
        <fullName evidence="4">HEAT repeat domain-containing protein</fullName>
    </submittedName>
</protein>
<dbReference type="PANTHER" id="PTHR12697:SF5">
    <property type="entry name" value="DEOXYHYPUSINE HYDROXYLASE"/>
    <property type="match status" value="1"/>
</dbReference>
<dbReference type="PROSITE" id="PS50077">
    <property type="entry name" value="HEAT_REPEAT"/>
    <property type="match status" value="1"/>
</dbReference>
<dbReference type="GO" id="GO:0030089">
    <property type="term" value="C:phycobilisome"/>
    <property type="evidence" value="ECO:0007669"/>
    <property type="project" value="UniProtKB-KW"/>
</dbReference>
<accession>A0A926ZG50</accession>
<dbReference type="PANTHER" id="PTHR12697">
    <property type="entry name" value="PBS LYASE HEAT-LIKE PROTEIN"/>
    <property type="match status" value="1"/>
</dbReference>
<dbReference type="SUPFAM" id="SSF48371">
    <property type="entry name" value="ARM repeat"/>
    <property type="match status" value="1"/>
</dbReference>
<dbReference type="EMBL" id="JACJPW010000012">
    <property type="protein sequence ID" value="MBD2180742.1"/>
    <property type="molecule type" value="Genomic_DNA"/>
</dbReference>
<evidence type="ECO:0000313" key="4">
    <source>
        <dbReference type="EMBL" id="MBD2180742.1"/>
    </source>
</evidence>
<evidence type="ECO:0000256" key="1">
    <source>
        <dbReference type="ARBA" id="ARBA00022549"/>
    </source>
</evidence>
<dbReference type="InterPro" id="IPR021133">
    <property type="entry name" value="HEAT_type_2"/>
</dbReference>
<comment type="function">
    <text evidence="3">Catalyzes the hydroxylation of the N(6)-(4-aminobutyl)-L-lysine intermediate produced by deoxyhypusine synthase/DHPS on a critical lysine of the eukaryotic translation initiation factor 5A/eIF-5A. This is the second step of the post-translational modification of that lysine into an unusual amino acid residue named hypusine. Hypusination is unique to mature eIF-5A factor and is essential for its function.</text>
</comment>
<dbReference type="SMART" id="SM00567">
    <property type="entry name" value="EZ_HEAT"/>
    <property type="match status" value="4"/>
</dbReference>
<reference evidence="4" key="2">
    <citation type="submission" date="2020-08" db="EMBL/GenBank/DDBJ databases">
        <authorList>
            <person name="Chen M."/>
            <person name="Teng W."/>
            <person name="Zhao L."/>
            <person name="Hu C."/>
            <person name="Zhou Y."/>
            <person name="Han B."/>
            <person name="Song L."/>
            <person name="Shu W."/>
        </authorList>
    </citation>
    <scope>NUCLEOTIDE SEQUENCE</scope>
    <source>
        <strain evidence="4">FACHB-1375</strain>
    </source>
</reference>
<evidence type="ECO:0000313" key="5">
    <source>
        <dbReference type="Proteomes" id="UP000641646"/>
    </source>
</evidence>
<evidence type="ECO:0000256" key="2">
    <source>
        <dbReference type="ARBA" id="ARBA00022738"/>
    </source>
</evidence>
<evidence type="ECO:0000256" key="3">
    <source>
        <dbReference type="ARBA" id="ARBA00045876"/>
    </source>
</evidence>
<dbReference type="InterPro" id="IPR004155">
    <property type="entry name" value="PBS_lyase_HEAT"/>
</dbReference>
<dbReference type="InterPro" id="IPR016024">
    <property type="entry name" value="ARM-type_fold"/>
</dbReference>
<proteinExistence type="predicted"/>
<dbReference type="Pfam" id="PF13646">
    <property type="entry name" value="HEAT_2"/>
    <property type="match status" value="1"/>
</dbReference>
<organism evidence="4 5">
    <name type="scientific">Aerosakkonema funiforme FACHB-1375</name>
    <dbReference type="NCBI Taxonomy" id="2949571"/>
    <lineage>
        <taxon>Bacteria</taxon>
        <taxon>Bacillati</taxon>
        <taxon>Cyanobacteriota</taxon>
        <taxon>Cyanophyceae</taxon>
        <taxon>Oscillatoriophycideae</taxon>
        <taxon>Aerosakkonematales</taxon>
        <taxon>Aerosakkonemataceae</taxon>
        <taxon>Aerosakkonema</taxon>
    </lineage>
</organism>
<dbReference type="InterPro" id="IPR011989">
    <property type="entry name" value="ARM-like"/>
</dbReference>
<dbReference type="Gene3D" id="1.25.10.10">
    <property type="entry name" value="Leucine-rich Repeat Variant"/>
    <property type="match status" value="2"/>
</dbReference>
<comment type="caution">
    <text evidence="4">The sequence shown here is derived from an EMBL/GenBank/DDBJ whole genome shotgun (WGS) entry which is preliminary data.</text>
</comment>
<sequence length="276" mass="30371">MSHSNIESLLEDCRSGDPYRQAPAIIKLRKLEAYKAVPTLVELLASPEEDIRMLAVEALGWLGDEEIETVGPALVKMLADSEDLVRSDAVDALATLDYTTAIEPIKSLLRSDSDWVVRASAAEALGDLAEVGDPEVLAELELALDDPIEPVRAYSACAIGLLGTQEILPKLEVYLSSEESLATKAEILVARYRLGVRDDLTKLLKLLEDADEHLVGIILNILRDLAERKVPLTLALDAPQIRQILTAIAQSFPIHRNYAERVIAQLKEVELQFTTK</sequence>
<dbReference type="Proteomes" id="UP000641646">
    <property type="component" value="Unassembled WGS sequence"/>
</dbReference>